<evidence type="ECO:0000313" key="2">
    <source>
        <dbReference type="Proteomes" id="UP000708208"/>
    </source>
</evidence>
<dbReference type="Proteomes" id="UP000708208">
    <property type="component" value="Unassembled WGS sequence"/>
</dbReference>
<keyword evidence="2" id="KW-1185">Reference proteome</keyword>
<organism evidence="1 2">
    <name type="scientific">Allacma fusca</name>
    <dbReference type="NCBI Taxonomy" id="39272"/>
    <lineage>
        <taxon>Eukaryota</taxon>
        <taxon>Metazoa</taxon>
        <taxon>Ecdysozoa</taxon>
        <taxon>Arthropoda</taxon>
        <taxon>Hexapoda</taxon>
        <taxon>Collembola</taxon>
        <taxon>Symphypleona</taxon>
        <taxon>Sminthuridae</taxon>
        <taxon>Allacma</taxon>
    </lineage>
</organism>
<accession>A0A8J2K4K7</accession>
<proteinExistence type="predicted"/>
<evidence type="ECO:0000313" key="1">
    <source>
        <dbReference type="EMBL" id="CAG7729538.1"/>
    </source>
</evidence>
<dbReference type="AlphaFoldDB" id="A0A8J2K4K7"/>
<reference evidence="1" key="1">
    <citation type="submission" date="2021-06" db="EMBL/GenBank/DDBJ databases">
        <authorList>
            <person name="Hodson N. C."/>
            <person name="Mongue J. A."/>
            <person name="Jaron S. K."/>
        </authorList>
    </citation>
    <scope>NUCLEOTIDE SEQUENCE</scope>
</reference>
<gene>
    <name evidence="1" type="ORF">AFUS01_LOCUS18241</name>
</gene>
<protein>
    <submittedName>
        <fullName evidence="1">Uncharacterized protein</fullName>
    </submittedName>
</protein>
<name>A0A8J2K4K7_9HEXA</name>
<dbReference type="EMBL" id="CAJVCH010179966">
    <property type="protein sequence ID" value="CAG7729538.1"/>
    <property type="molecule type" value="Genomic_DNA"/>
</dbReference>
<sequence length="126" mass="14804">MPRRLFKSGHLISKLMAYSEFRRFGLTLILGGTFLCKNDHESMTRFPLFEYGHLRRNLNTTVYRENCLVKVTTPSRNHLQNPLFQNHCHFVDLIVFDILPLVFYICNDNEALQSCCPATKHLLVFR</sequence>
<comment type="caution">
    <text evidence="1">The sequence shown here is derived from an EMBL/GenBank/DDBJ whole genome shotgun (WGS) entry which is preliminary data.</text>
</comment>